<evidence type="ECO:0000313" key="2">
    <source>
        <dbReference type="EMBL" id="CAB1444804.1"/>
    </source>
</evidence>
<feature type="region of interest" description="Disordered" evidence="1">
    <location>
        <begin position="57"/>
        <end position="101"/>
    </location>
</feature>
<gene>
    <name evidence="2" type="ORF">PLEPLA_LOCUS32522</name>
</gene>
<comment type="caution">
    <text evidence="2">The sequence shown here is derived from an EMBL/GenBank/DDBJ whole genome shotgun (WGS) entry which is preliminary data.</text>
</comment>
<sequence length="101" mass="10817">MPGCSARWACGRGAALWASRAGSAGEQLMEELFQGEGGVPEAILGGEEVKLGQENADIQGNDERHLHTRRRKSCAEFPPLTGPEVIEMPQMPALQRGHPPG</sequence>
<protein>
    <submittedName>
        <fullName evidence="2">Uncharacterized protein</fullName>
    </submittedName>
</protein>
<evidence type="ECO:0000313" key="3">
    <source>
        <dbReference type="Proteomes" id="UP001153269"/>
    </source>
</evidence>
<accession>A0A9N7VA27</accession>
<keyword evidence="3" id="KW-1185">Reference proteome</keyword>
<dbReference type="EMBL" id="CADEAL010003458">
    <property type="protein sequence ID" value="CAB1444804.1"/>
    <property type="molecule type" value="Genomic_DNA"/>
</dbReference>
<reference evidence="2" key="1">
    <citation type="submission" date="2020-03" db="EMBL/GenBank/DDBJ databases">
        <authorList>
            <person name="Weist P."/>
        </authorList>
    </citation>
    <scope>NUCLEOTIDE SEQUENCE</scope>
</reference>
<organism evidence="2 3">
    <name type="scientific">Pleuronectes platessa</name>
    <name type="common">European plaice</name>
    <dbReference type="NCBI Taxonomy" id="8262"/>
    <lineage>
        <taxon>Eukaryota</taxon>
        <taxon>Metazoa</taxon>
        <taxon>Chordata</taxon>
        <taxon>Craniata</taxon>
        <taxon>Vertebrata</taxon>
        <taxon>Euteleostomi</taxon>
        <taxon>Actinopterygii</taxon>
        <taxon>Neopterygii</taxon>
        <taxon>Teleostei</taxon>
        <taxon>Neoteleostei</taxon>
        <taxon>Acanthomorphata</taxon>
        <taxon>Carangaria</taxon>
        <taxon>Pleuronectiformes</taxon>
        <taxon>Pleuronectoidei</taxon>
        <taxon>Pleuronectidae</taxon>
        <taxon>Pleuronectes</taxon>
    </lineage>
</organism>
<dbReference type="AlphaFoldDB" id="A0A9N7VA27"/>
<name>A0A9N7VA27_PLEPL</name>
<proteinExistence type="predicted"/>
<dbReference type="Proteomes" id="UP001153269">
    <property type="component" value="Unassembled WGS sequence"/>
</dbReference>
<evidence type="ECO:0000256" key="1">
    <source>
        <dbReference type="SAM" id="MobiDB-lite"/>
    </source>
</evidence>